<protein>
    <submittedName>
        <fullName evidence="2">Uncharacterized protein</fullName>
    </submittedName>
</protein>
<keyword evidence="3" id="KW-1185">Reference proteome</keyword>
<sequence length="60" mass="7155">MRKYRIYATCVQIFLSNDFFERFMQNQRLQAETDGNRCERAPSATRTTPSKLHIGRTRRS</sequence>
<dbReference type="HOGENOM" id="CLU_2939352_0_0_11"/>
<reference evidence="2" key="1">
    <citation type="submission" date="2009-10" db="EMBL/GenBank/DDBJ databases">
        <authorList>
            <person name="Weinstock G."/>
            <person name="Sodergren E."/>
            <person name="Clifton S."/>
            <person name="Fulton L."/>
            <person name="Fulton B."/>
            <person name="Courtney L."/>
            <person name="Fronick C."/>
            <person name="Harrison M."/>
            <person name="Strong C."/>
            <person name="Farmer C."/>
            <person name="Delahaunty K."/>
            <person name="Markovic C."/>
            <person name="Hall O."/>
            <person name="Minx P."/>
            <person name="Tomlinson C."/>
            <person name="Mitreva M."/>
            <person name="Nelson J."/>
            <person name="Hou S."/>
            <person name="Wollam A."/>
            <person name="Pepin K.H."/>
            <person name="Johnson M."/>
            <person name="Bhonagiri V."/>
            <person name="Nash W.E."/>
            <person name="Warren W."/>
            <person name="Chinwalla A."/>
            <person name="Mardis E.R."/>
            <person name="Wilson R.K."/>
        </authorList>
    </citation>
    <scope>NUCLEOTIDE SEQUENCE [LARGE SCALE GENOMIC DNA]</scope>
    <source>
        <strain evidence="2">ATCC 700122</strain>
    </source>
</reference>
<dbReference type="STRING" id="649764.HMPREF0762_01737"/>
<feature type="region of interest" description="Disordered" evidence="1">
    <location>
        <begin position="31"/>
        <end position="60"/>
    </location>
</feature>
<dbReference type="Proteomes" id="UP000006001">
    <property type="component" value="Unassembled WGS sequence"/>
</dbReference>
<dbReference type="EMBL" id="ACUX02000018">
    <property type="protein sequence ID" value="EEZ60613.1"/>
    <property type="molecule type" value="Genomic_DNA"/>
</dbReference>
<evidence type="ECO:0000313" key="3">
    <source>
        <dbReference type="Proteomes" id="UP000006001"/>
    </source>
</evidence>
<evidence type="ECO:0000256" key="1">
    <source>
        <dbReference type="SAM" id="MobiDB-lite"/>
    </source>
</evidence>
<dbReference type="AlphaFoldDB" id="D0WIR2"/>
<name>D0WIR2_SLAES</name>
<accession>D0WIR2</accession>
<comment type="caution">
    <text evidence="2">The sequence shown here is derived from an EMBL/GenBank/DDBJ whole genome shotgun (WGS) entry which is preliminary data.</text>
</comment>
<evidence type="ECO:0000313" key="2">
    <source>
        <dbReference type="EMBL" id="EEZ60613.1"/>
    </source>
</evidence>
<organism evidence="2 3">
    <name type="scientific">Slackia exigua (strain ATCC 700122 / DSM 15923 / CIP 105133 / JCM 11022 / KCTC 5966 / S-7)</name>
    <dbReference type="NCBI Taxonomy" id="649764"/>
    <lineage>
        <taxon>Bacteria</taxon>
        <taxon>Bacillati</taxon>
        <taxon>Actinomycetota</taxon>
        <taxon>Coriobacteriia</taxon>
        <taxon>Eggerthellales</taxon>
        <taxon>Eggerthellaceae</taxon>
        <taxon>Slackia</taxon>
    </lineage>
</organism>
<proteinExistence type="predicted"/>
<gene>
    <name evidence="2" type="ORF">HMPREF0762_01737</name>
</gene>